<organism evidence="2">
    <name type="scientific">Brassica cretica</name>
    <name type="common">Mustard</name>
    <dbReference type="NCBI Taxonomy" id="69181"/>
    <lineage>
        <taxon>Eukaryota</taxon>
        <taxon>Viridiplantae</taxon>
        <taxon>Streptophyta</taxon>
        <taxon>Embryophyta</taxon>
        <taxon>Tracheophyta</taxon>
        <taxon>Spermatophyta</taxon>
        <taxon>Magnoliopsida</taxon>
        <taxon>eudicotyledons</taxon>
        <taxon>Gunneridae</taxon>
        <taxon>Pentapetalae</taxon>
        <taxon>rosids</taxon>
        <taxon>malvids</taxon>
        <taxon>Brassicales</taxon>
        <taxon>Brassicaceae</taxon>
        <taxon>Brassiceae</taxon>
        <taxon>Brassica</taxon>
    </lineage>
</organism>
<keyword evidence="1" id="KW-0812">Transmembrane</keyword>
<evidence type="ECO:0000313" key="2">
    <source>
        <dbReference type="EMBL" id="KAF2584296.1"/>
    </source>
</evidence>
<feature type="transmembrane region" description="Helical" evidence="1">
    <location>
        <begin position="23"/>
        <end position="48"/>
    </location>
</feature>
<accession>A0A8S9JS51</accession>
<evidence type="ECO:0000256" key="1">
    <source>
        <dbReference type="SAM" id="Phobius"/>
    </source>
</evidence>
<dbReference type="AlphaFoldDB" id="A0A8S9JS51"/>
<proteinExistence type="predicted"/>
<sequence length="71" mass="7759">MTLSCSVDFFSKVENIFSTSSNAVVFALALITVTFVAGVFSTLSLAALPSRFYWLLRSPVDMFDRALVAES</sequence>
<protein>
    <submittedName>
        <fullName evidence="2">Uncharacterized protein</fullName>
    </submittedName>
</protein>
<keyword evidence="1" id="KW-1133">Transmembrane helix</keyword>
<reference evidence="2" key="1">
    <citation type="submission" date="2019-12" db="EMBL/GenBank/DDBJ databases">
        <title>Genome sequencing and annotation of Brassica cretica.</title>
        <authorList>
            <person name="Studholme D.J."/>
            <person name="Sarris P.F."/>
        </authorList>
    </citation>
    <scope>NUCLEOTIDE SEQUENCE</scope>
    <source>
        <strain evidence="2">PFS-102/07</strain>
        <tissue evidence="2">Leaf</tissue>
    </source>
</reference>
<dbReference type="EMBL" id="QGKY02000246">
    <property type="protein sequence ID" value="KAF2584296.1"/>
    <property type="molecule type" value="Genomic_DNA"/>
</dbReference>
<comment type="caution">
    <text evidence="2">The sequence shown here is derived from an EMBL/GenBank/DDBJ whole genome shotgun (WGS) entry which is preliminary data.</text>
</comment>
<keyword evidence="1" id="KW-0472">Membrane</keyword>
<name>A0A8S9JS51_BRACR</name>
<gene>
    <name evidence="2" type="ORF">F2Q70_00035774</name>
</gene>